<evidence type="ECO:0000313" key="3">
    <source>
        <dbReference type="Proteomes" id="UP001302321"/>
    </source>
</evidence>
<organism evidence="2 3">
    <name type="scientific">Triangularia setosa</name>
    <dbReference type="NCBI Taxonomy" id="2587417"/>
    <lineage>
        <taxon>Eukaryota</taxon>
        <taxon>Fungi</taxon>
        <taxon>Dikarya</taxon>
        <taxon>Ascomycota</taxon>
        <taxon>Pezizomycotina</taxon>
        <taxon>Sordariomycetes</taxon>
        <taxon>Sordariomycetidae</taxon>
        <taxon>Sordariales</taxon>
        <taxon>Podosporaceae</taxon>
        <taxon>Triangularia</taxon>
    </lineage>
</organism>
<accession>A0AAN7A6U2</accession>
<evidence type="ECO:0000256" key="1">
    <source>
        <dbReference type="SAM" id="MobiDB-lite"/>
    </source>
</evidence>
<comment type="caution">
    <text evidence="2">The sequence shown here is derived from an EMBL/GenBank/DDBJ whole genome shotgun (WGS) entry which is preliminary data.</text>
</comment>
<sequence length="170" mass="18379">MELMNWQKRPHSRCFLWMLGTGLAISKLIPVLGKVEPGHHQLSLESLEGRREKKEKLMLASHTQAPSTPRSRGRWRGSGSVGEVAEGSNGKRCQTACEELGRVCGAFPRLAVTGAGCGEPAGKIEEMEARTKVRGSIRPISSQCSARTWCCPMGVPAVSSGLSVQSPRQP</sequence>
<dbReference type="AlphaFoldDB" id="A0AAN7A6U2"/>
<name>A0AAN7A6U2_9PEZI</name>
<keyword evidence="3" id="KW-1185">Reference proteome</keyword>
<reference evidence="2" key="2">
    <citation type="submission" date="2023-05" db="EMBL/GenBank/DDBJ databases">
        <authorList>
            <consortium name="Lawrence Berkeley National Laboratory"/>
            <person name="Steindorff A."/>
            <person name="Hensen N."/>
            <person name="Bonometti L."/>
            <person name="Westerberg I."/>
            <person name="Brannstrom I.O."/>
            <person name="Guillou S."/>
            <person name="Cros-Aarteil S."/>
            <person name="Calhoun S."/>
            <person name="Haridas S."/>
            <person name="Kuo A."/>
            <person name="Mondo S."/>
            <person name="Pangilinan J."/>
            <person name="Riley R."/>
            <person name="Labutti K."/>
            <person name="Andreopoulos B."/>
            <person name="Lipzen A."/>
            <person name="Chen C."/>
            <person name="Yanf M."/>
            <person name="Daum C."/>
            <person name="Ng V."/>
            <person name="Clum A."/>
            <person name="Ohm R."/>
            <person name="Martin F."/>
            <person name="Silar P."/>
            <person name="Natvig D."/>
            <person name="Lalanne C."/>
            <person name="Gautier V."/>
            <person name="Ament-Velasquez S.L."/>
            <person name="Kruys A."/>
            <person name="Hutchinson M.I."/>
            <person name="Powell A.J."/>
            <person name="Barry K."/>
            <person name="Miller A.N."/>
            <person name="Grigoriev I.V."/>
            <person name="Debuchy R."/>
            <person name="Gladieux P."/>
            <person name="Thoren M.H."/>
            <person name="Johannesson H."/>
        </authorList>
    </citation>
    <scope>NUCLEOTIDE SEQUENCE</scope>
    <source>
        <strain evidence="2">CBS 892.96</strain>
    </source>
</reference>
<dbReference type="Proteomes" id="UP001302321">
    <property type="component" value="Unassembled WGS sequence"/>
</dbReference>
<feature type="region of interest" description="Disordered" evidence="1">
    <location>
        <begin position="60"/>
        <end position="85"/>
    </location>
</feature>
<dbReference type="EMBL" id="MU866233">
    <property type="protein sequence ID" value="KAK4175464.1"/>
    <property type="molecule type" value="Genomic_DNA"/>
</dbReference>
<gene>
    <name evidence="2" type="ORF">QBC36DRAFT_23904</name>
</gene>
<proteinExistence type="predicted"/>
<evidence type="ECO:0000313" key="2">
    <source>
        <dbReference type="EMBL" id="KAK4175464.1"/>
    </source>
</evidence>
<protein>
    <submittedName>
        <fullName evidence="2">Uncharacterized protein</fullName>
    </submittedName>
</protein>
<reference evidence="2" key="1">
    <citation type="journal article" date="2023" name="Mol. Phylogenet. Evol.">
        <title>Genome-scale phylogeny and comparative genomics of the fungal order Sordariales.</title>
        <authorList>
            <person name="Hensen N."/>
            <person name="Bonometti L."/>
            <person name="Westerberg I."/>
            <person name="Brannstrom I.O."/>
            <person name="Guillou S."/>
            <person name="Cros-Aarteil S."/>
            <person name="Calhoun S."/>
            <person name="Haridas S."/>
            <person name="Kuo A."/>
            <person name="Mondo S."/>
            <person name="Pangilinan J."/>
            <person name="Riley R."/>
            <person name="LaButti K."/>
            <person name="Andreopoulos B."/>
            <person name="Lipzen A."/>
            <person name="Chen C."/>
            <person name="Yan M."/>
            <person name="Daum C."/>
            <person name="Ng V."/>
            <person name="Clum A."/>
            <person name="Steindorff A."/>
            <person name="Ohm R.A."/>
            <person name="Martin F."/>
            <person name="Silar P."/>
            <person name="Natvig D.O."/>
            <person name="Lalanne C."/>
            <person name="Gautier V."/>
            <person name="Ament-Velasquez S.L."/>
            <person name="Kruys A."/>
            <person name="Hutchinson M.I."/>
            <person name="Powell A.J."/>
            <person name="Barry K."/>
            <person name="Miller A.N."/>
            <person name="Grigoriev I.V."/>
            <person name="Debuchy R."/>
            <person name="Gladieux P."/>
            <person name="Hiltunen Thoren M."/>
            <person name="Johannesson H."/>
        </authorList>
    </citation>
    <scope>NUCLEOTIDE SEQUENCE</scope>
    <source>
        <strain evidence="2">CBS 892.96</strain>
    </source>
</reference>